<feature type="transmembrane region" description="Helical" evidence="1">
    <location>
        <begin position="275"/>
        <end position="294"/>
    </location>
</feature>
<keyword evidence="3" id="KW-1185">Reference proteome</keyword>
<feature type="transmembrane region" description="Helical" evidence="1">
    <location>
        <begin position="192"/>
        <end position="212"/>
    </location>
</feature>
<dbReference type="RefSeq" id="WP_101304694.1">
    <property type="nucleotide sequence ID" value="NZ_NXGX01000010.1"/>
</dbReference>
<dbReference type="Proteomes" id="UP000233332">
    <property type="component" value="Unassembled WGS sequence"/>
</dbReference>
<protein>
    <submittedName>
        <fullName evidence="2">Uncharacterized protein</fullName>
    </submittedName>
</protein>
<keyword evidence="1" id="KW-1133">Transmembrane helix</keyword>
<dbReference type="AlphaFoldDB" id="A0A2N3L1H7"/>
<accession>A0A2N3L1H7</accession>
<dbReference type="EMBL" id="NXGX01000010">
    <property type="protein sequence ID" value="PKR56658.1"/>
    <property type="molecule type" value="Genomic_DNA"/>
</dbReference>
<keyword evidence="1" id="KW-0812">Transmembrane</keyword>
<evidence type="ECO:0000313" key="3">
    <source>
        <dbReference type="Proteomes" id="UP000233332"/>
    </source>
</evidence>
<reference evidence="2 3" key="1">
    <citation type="submission" date="2017-09" db="EMBL/GenBank/DDBJ databases">
        <title>Biodiversity and function of Thalassospira species in the particle-attached aromatic-hydrocarbon-degrading consortia from the surface seawater of the China South Sea.</title>
        <authorList>
            <person name="Dong C."/>
            <person name="Lai Q."/>
            <person name="Shao Z."/>
        </authorList>
    </citation>
    <scope>NUCLEOTIDE SEQUENCE [LARGE SCALE GENOMIC DNA]</scope>
    <source>
        <strain evidence="2 3">139Z-12</strain>
    </source>
</reference>
<name>A0A2N3L1H7_9PROT</name>
<evidence type="ECO:0000313" key="2">
    <source>
        <dbReference type="EMBL" id="PKR56658.1"/>
    </source>
</evidence>
<sequence length="306" mass="35200">MVAEDQIESVSGKSGSTDFAVPQFRRNLFPRNLVLSVDDLCELSEILSALNDRAKEIEIAALKKNPDEKNPEEVVNSLMLLDYQFVEENDNNVIGTYSTLIDSKIIPKKISSVFFSNFSHCKNVVKQEPLNCIGIFIDFQRPSMLMDLSHIPSSATNNRTVVNVYGRDEGFVVWVEMKLKEFFESKKRFQPIVHLPVVYDNFLYLIFLPLIFYSIKFFNIDHHVSDFTGGSVLLDVLIGIWILLVSIIAARFCFQYLRWVFPPTEFYQKSRVGPRLHRAALTAILAIFLYPALYDVSKLIYVKFFP</sequence>
<gene>
    <name evidence="2" type="ORF">COO92_19795</name>
</gene>
<proteinExistence type="predicted"/>
<evidence type="ECO:0000256" key="1">
    <source>
        <dbReference type="SAM" id="Phobius"/>
    </source>
</evidence>
<feature type="transmembrane region" description="Helical" evidence="1">
    <location>
        <begin position="232"/>
        <end position="254"/>
    </location>
</feature>
<keyword evidence="1" id="KW-0472">Membrane</keyword>
<organism evidence="2 3">
    <name type="scientific">Thalassospira lohafexi</name>
    <dbReference type="NCBI Taxonomy" id="744227"/>
    <lineage>
        <taxon>Bacteria</taxon>
        <taxon>Pseudomonadati</taxon>
        <taxon>Pseudomonadota</taxon>
        <taxon>Alphaproteobacteria</taxon>
        <taxon>Rhodospirillales</taxon>
        <taxon>Thalassospiraceae</taxon>
        <taxon>Thalassospira</taxon>
    </lineage>
</organism>
<comment type="caution">
    <text evidence="2">The sequence shown here is derived from an EMBL/GenBank/DDBJ whole genome shotgun (WGS) entry which is preliminary data.</text>
</comment>